<reference evidence="3 4" key="1">
    <citation type="journal article" date="2019" name="Sci. Data">
        <title>Hybrid genome assembly and annotation of Danionella translucida.</title>
        <authorList>
            <person name="Kadobianskyi M."/>
            <person name="Schulze L."/>
            <person name="Schuelke M."/>
            <person name="Judkewitz B."/>
        </authorList>
    </citation>
    <scope>NUCLEOTIDE SEQUENCE [LARGE SCALE GENOMIC DNA]</scope>
    <source>
        <strain evidence="3 4">Bolton</strain>
    </source>
</reference>
<feature type="non-terminal residue" evidence="3">
    <location>
        <position position="267"/>
    </location>
</feature>
<gene>
    <name evidence="3" type="ORF">DNTS_011100</name>
</gene>
<feature type="compositionally biased region" description="Polar residues" evidence="1">
    <location>
        <begin position="229"/>
        <end position="240"/>
    </location>
</feature>
<keyword evidence="4" id="KW-1185">Reference proteome</keyword>
<feature type="chain" id="PRO_5021760478" description="Protein kinase domain-containing protein" evidence="2">
    <location>
        <begin position="20"/>
        <end position="267"/>
    </location>
</feature>
<keyword evidence="2" id="KW-0732">Signal</keyword>
<sequence>MFAFLGLAVYLLRGRNVSTSSSCRTEKIDGQPPSDNVSDGQKGNKERIEVPCERSGASVSETSNVDVPKAKTDCQTPGSCDEVPKENTGESEDLGKYIAANREFKKRYIIGRTLGSGANGVVYLATRVVDGAQHSERVGGSLMLSAEAVCTFEDTEEKRSRNRNIWIEASHKEWLQFPSLKSKLLLRKVVSTTAERVLSSQWSRRGMACHEEVKYCTIRRERERETEHPSANTLTPSHSPQLDEHLTAPERVPSLCSEVRDDDDDDQ</sequence>
<evidence type="ECO:0000313" key="4">
    <source>
        <dbReference type="Proteomes" id="UP000316079"/>
    </source>
</evidence>
<accession>A0A553RP14</accession>
<comment type="caution">
    <text evidence="3">The sequence shown here is derived from an EMBL/GenBank/DDBJ whole genome shotgun (WGS) entry which is preliminary data.</text>
</comment>
<feature type="signal peptide" evidence="2">
    <location>
        <begin position="1"/>
        <end position="19"/>
    </location>
</feature>
<feature type="region of interest" description="Disordered" evidence="1">
    <location>
        <begin position="21"/>
        <end position="89"/>
    </location>
</feature>
<feature type="compositionally biased region" description="Basic and acidic residues" evidence="1">
    <location>
        <begin position="42"/>
        <end position="52"/>
    </location>
</feature>
<proteinExistence type="predicted"/>
<evidence type="ECO:0000256" key="2">
    <source>
        <dbReference type="SAM" id="SignalP"/>
    </source>
</evidence>
<evidence type="ECO:0008006" key="5">
    <source>
        <dbReference type="Google" id="ProtNLM"/>
    </source>
</evidence>
<dbReference type="OrthoDB" id="6372431at2759"/>
<dbReference type="AlphaFoldDB" id="A0A553RP14"/>
<evidence type="ECO:0000256" key="1">
    <source>
        <dbReference type="SAM" id="MobiDB-lite"/>
    </source>
</evidence>
<organism evidence="3 4">
    <name type="scientific">Danionella cerebrum</name>
    <dbReference type="NCBI Taxonomy" id="2873325"/>
    <lineage>
        <taxon>Eukaryota</taxon>
        <taxon>Metazoa</taxon>
        <taxon>Chordata</taxon>
        <taxon>Craniata</taxon>
        <taxon>Vertebrata</taxon>
        <taxon>Euteleostomi</taxon>
        <taxon>Actinopterygii</taxon>
        <taxon>Neopterygii</taxon>
        <taxon>Teleostei</taxon>
        <taxon>Ostariophysi</taxon>
        <taxon>Cypriniformes</taxon>
        <taxon>Danionidae</taxon>
        <taxon>Danioninae</taxon>
        <taxon>Danionella</taxon>
    </lineage>
</organism>
<evidence type="ECO:0000313" key="3">
    <source>
        <dbReference type="EMBL" id="TRZ03923.1"/>
    </source>
</evidence>
<dbReference type="EMBL" id="SRMA01002883">
    <property type="protein sequence ID" value="TRZ03923.1"/>
    <property type="molecule type" value="Genomic_DNA"/>
</dbReference>
<name>A0A553RP14_9TELE</name>
<dbReference type="Proteomes" id="UP000316079">
    <property type="component" value="Unassembled WGS sequence"/>
</dbReference>
<protein>
    <recommendedName>
        <fullName evidence="5">Protein kinase domain-containing protein</fullName>
    </recommendedName>
</protein>
<feature type="region of interest" description="Disordered" evidence="1">
    <location>
        <begin position="221"/>
        <end position="267"/>
    </location>
</feature>